<accession>A0A0C9V3H0</accession>
<sequence length="134" mass="15658">MQDNSNEDFESLQRVGSWDTTLTPSREDYPEYVVKTERTRRKLFGLFNTGADDFETTSRIYKDEDTLIGTLLWKESLPDTVIYKGHSTSINKWMNRGLLNGSTTTVKDIQGRSCEWTNIKFYHQLELYAKDQTE</sequence>
<keyword evidence="3" id="KW-1185">Reference proteome</keyword>
<dbReference type="OrthoDB" id="3256331at2759"/>
<gene>
    <name evidence="2" type="ORF">M422DRAFT_53132</name>
</gene>
<name>A0A0C9V3H0_SPHS4</name>
<dbReference type="AlphaFoldDB" id="A0A0C9V3H0"/>
<evidence type="ECO:0000259" key="1">
    <source>
        <dbReference type="Pfam" id="PF20236"/>
    </source>
</evidence>
<organism evidence="2 3">
    <name type="scientific">Sphaerobolus stellatus (strain SS14)</name>
    <dbReference type="NCBI Taxonomy" id="990650"/>
    <lineage>
        <taxon>Eukaryota</taxon>
        <taxon>Fungi</taxon>
        <taxon>Dikarya</taxon>
        <taxon>Basidiomycota</taxon>
        <taxon>Agaricomycotina</taxon>
        <taxon>Agaricomycetes</taxon>
        <taxon>Phallomycetidae</taxon>
        <taxon>Geastrales</taxon>
        <taxon>Sphaerobolaceae</taxon>
        <taxon>Sphaerobolus</taxon>
    </lineage>
</organism>
<evidence type="ECO:0000313" key="2">
    <source>
        <dbReference type="EMBL" id="KIJ32001.1"/>
    </source>
</evidence>
<dbReference type="Proteomes" id="UP000054279">
    <property type="component" value="Unassembled WGS sequence"/>
</dbReference>
<feature type="domain" description="DUF6593" evidence="1">
    <location>
        <begin position="20"/>
        <end position="131"/>
    </location>
</feature>
<dbReference type="EMBL" id="KN837233">
    <property type="protein sequence ID" value="KIJ32001.1"/>
    <property type="molecule type" value="Genomic_DNA"/>
</dbReference>
<dbReference type="HOGENOM" id="CLU_139924_0_0_1"/>
<dbReference type="Pfam" id="PF20236">
    <property type="entry name" value="DUF6593"/>
    <property type="match status" value="1"/>
</dbReference>
<proteinExistence type="predicted"/>
<reference evidence="2 3" key="1">
    <citation type="submission" date="2014-06" db="EMBL/GenBank/DDBJ databases">
        <title>Evolutionary Origins and Diversification of the Mycorrhizal Mutualists.</title>
        <authorList>
            <consortium name="DOE Joint Genome Institute"/>
            <consortium name="Mycorrhizal Genomics Consortium"/>
            <person name="Kohler A."/>
            <person name="Kuo A."/>
            <person name="Nagy L.G."/>
            <person name="Floudas D."/>
            <person name="Copeland A."/>
            <person name="Barry K.W."/>
            <person name="Cichocki N."/>
            <person name="Veneault-Fourrey C."/>
            <person name="LaButti K."/>
            <person name="Lindquist E.A."/>
            <person name="Lipzen A."/>
            <person name="Lundell T."/>
            <person name="Morin E."/>
            <person name="Murat C."/>
            <person name="Riley R."/>
            <person name="Ohm R."/>
            <person name="Sun H."/>
            <person name="Tunlid A."/>
            <person name="Henrissat B."/>
            <person name="Grigoriev I.V."/>
            <person name="Hibbett D.S."/>
            <person name="Martin F."/>
        </authorList>
    </citation>
    <scope>NUCLEOTIDE SEQUENCE [LARGE SCALE GENOMIC DNA]</scope>
    <source>
        <strain evidence="2 3">SS14</strain>
    </source>
</reference>
<evidence type="ECO:0000313" key="3">
    <source>
        <dbReference type="Proteomes" id="UP000054279"/>
    </source>
</evidence>
<dbReference type="InterPro" id="IPR046528">
    <property type="entry name" value="DUF6593"/>
</dbReference>
<protein>
    <recommendedName>
        <fullName evidence="1">DUF6593 domain-containing protein</fullName>
    </recommendedName>
</protein>